<protein>
    <submittedName>
        <fullName evidence="6">ABC transporter related</fullName>
    </submittedName>
</protein>
<accession>A8MCR7</accession>
<comment type="similarity">
    <text evidence="1">Belongs to the ABC transporter superfamily.</text>
</comment>
<evidence type="ECO:0000256" key="1">
    <source>
        <dbReference type="ARBA" id="ARBA00005417"/>
    </source>
</evidence>
<name>A8MCR7_CALMQ</name>
<dbReference type="HOGENOM" id="CLU_000604_1_2_2"/>
<reference evidence="6 7" key="1">
    <citation type="submission" date="2007-10" db="EMBL/GenBank/DDBJ databases">
        <title>Complete sequence of Caldivirga maquilingensis IC-167.</title>
        <authorList>
            <consortium name="US DOE Joint Genome Institute"/>
            <person name="Copeland A."/>
            <person name="Lucas S."/>
            <person name="Lapidus A."/>
            <person name="Barry K."/>
            <person name="Glavina del Rio T."/>
            <person name="Dalin E."/>
            <person name="Tice H."/>
            <person name="Pitluck S."/>
            <person name="Saunders E."/>
            <person name="Brettin T."/>
            <person name="Bruce D."/>
            <person name="Detter J.C."/>
            <person name="Han C."/>
            <person name="Schmutz J."/>
            <person name="Larimer F."/>
            <person name="Land M."/>
            <person name="Hauser L."/>
            <person name="Kyrpides N."/>
            <person name="Ivanova N."/>
            <person name="Biddle J.F."/>
            <person name="Zhang Z."/>
            <person name="Fitz-Gibbon S.T."/>
            <person name="Lowe T.M."/>
            <person name="Saltikov C."/>
            <person name="House C.H."/>
            <person name="Richardson P."/>
        </authorList>
    </citation>
    <scope>NUCLEOTIDE SEQUENCE [LARGE SCALE GENOMIC DNA]</scope>
    <source>
        <strain evidence="7">ATCC 700844 / DSM 13496 / JCM 10307 / IC-167</strain>
    </source>
</reference>
<dbReference type="SUPFAM" id="SSF52540">
    <property type="entry name" value="P-loop containing nucleoside triphosphate hydrolases"/>
    <property type="match status" value="1"/>
</dbReference>
<dbReference type="Pfam" id="PF00005">
    <property type="entry name" value="ABC_tran"/>
    <property type="match status" value="1"/>
</dbReference>
<dbReference type="InterPro" id="IPR027417">
    <property type="entry name" value="P-loop_NTPase"/>
</dbReference>
<dbReference type="GeneID" id="5708503"/>
<keyword evidence="7" id="KW-1185">Reference proteome</keyword>
<dbReference type="EMBL" id="CP000852">
    <property type="protein sequence ID" value="ABW01573.1"/>
    <property type="molecule type" value="Genomic_DNA"/>
</dbReference>
<dbReference type="STRING" id="397948.Cmaq_0737"/>
<evidence type="ECO:0000256" key="2">
    <source>
        <dbReference type="ARBA" id="ARBA00022448"/>
    </source>
</evidence>
<sequence length="238" mass="26039">MKCIDVEGLVKSFNGVRALDGLSFGVECSDSAALLGPNGAGKTTTMRIIAGLLKPDSGIVRVCGFNTIKEPRLTKACLGYLPEDAAPFMNLTVRENLEYVGLVRGLSNVKDAVEWVSQALGLDGLMNAQPASLSRGNRQRVALAMAIIHRPKVLLLDEPLNYLDIPTQENVIELLLSMRRNGTTMLISTHIMTVAERLANRVIMINRGRLIWEGSISELMNLVKPGERIEEAVARMLK</sequence>
<keyword evidence="4" id="KW-0067">ATP-binding</keyword>
<evidence type="ECO:0000313" key="7">
    <source>
        <dbReference type="Proteomes" id="UP000001137"/>
    </source>
</evidence>
<organism evidence="6 7">
    <name type="scientific">Caldivirga maquilingensis (strain ATCC 700844 / DSM 13496 / JCM 10307 / IC-167)</name>
    <dbReference type="NCBI Taxonomy" id="397948"/>
    <lineage>
        <taxon>Archaea</taxon>
        <taxon>Thermoproteota</taxon>
        <taxon>Thermoprotei</taxon>
        <taxon>Thermoproteales</taxon>
        <taxon>Thermoproteaceae</taxon>
        <taxon>Caldivirga</taxon>
    </lineage>
</organism>
<dbReference type="PANTHER" id="PTHR42711:SF5">
    <property type="entry name" value="ABC TRANSPORTER ATP-BINDING PROTEIN NATA"/>
    <property type="match status" value="1"/>
</dbReference>
<keyword evidence="2" id="KW-0813">Transport</keyword>
<dbReference type="KEGG" id="cma:Cmaq_0737"/>
<dbReference type="SMART" id="SM00382">
    <property type="entry name" value="AAA"/>
    <property type="match status" value="1"/>
</dbReference>
<keyword evidence="3" id="KW-0547">Nucleotide-binding</keyword>
<dbReference type="Proteomes" id="UP000001137">
    <property type="component" value="Chromosome"/>
</dbReference>
<dbReference type="PROSITE" id="PS50893">
    <property type="entry name" value="ABC_TRANSPORTER_2"/>
    <property type="match status" value="1"/>
</dbReference>
<evidence type="ECO:0000256" key="3">
    <source>
        <dbReference type="ARBA" id="ARBA00022741"/>
    </source>
</evidence>
<dbReference type="PANTHER" id="PTHR42711">
    <property type="entry name" value="ABC TRANSPORTER ATP-BINDING PROTEIN"/>
    <property type="match status" value="1"/>
</dbReference>
<dbReference type="GO" id="GO:0016887">
    <property type="term" value="F:ATP hydrolysis activity"/>
    <property type="evidence" value="ECO:0007669"/>
    <property type="project" value="InterPro"/>
</dbReference>
<gene>
    <name evidence="6" type="ordered locus">Cmaq_0737</name>
</gene>
<proteinExistence type="inferred from homology"/>
<dbReference type="eggNOG" id="arCOG00194">
    <property type="taxonomic scope" value="Archaea"/>
</dbReference>
<evidence type="ECO:0000313" key="6">
    <source>
        <dbReference type="EMBL" id="ABW01573.1"/>
    </source>
</evidence>
<evidence type="ECO:0000259" key="5">
    <source>
        <dbReference type="PROSITE" id="PS50893"/>
    </source>
</evidence>
<evidence type="ECO:0000256" key="4">
    <source>
        <dbReference type="ARBA" id="ARBA00022840"/>
    </source>
</evidence>
<dbReference type="RefSeq" id="WP_012185793.1">
    <property type="nucleotide sequence ID" value="NC_009954.1"/>
</dbReference>
<feature type="domain" description="ABC transporter" evidence="5">
    <location>
        <begin position="4"/>
        <end position="232"/>
    </location>
</feature>
<dbReference type="AlphaFoldDB" id="A8MCR7"/>
<dbReference type="GO" id="GO:0005524">
    <property type="term" value="F:ATP binding"/>
    <property type="evidence" value="ECO:0007669"/>
    <property type="project" value="UniProtKB-KW"/>
</dbReference>
<dbReference type="InterPro" id="IPR003439">
    <property type="entry name" value="ABC_transporter-like_ATP-bd"/>
</dbReference>
<dbReference type="InterPro" id="IPR003593">
    <property type="entry name" value="AAA+_ATPase"/>
</dbReference>
<dbReference type="Gene3D" id="3.40.50.300">
    <property type="entry name" value="P-loop containing nucleotide triphosphate hydrolases"/>
    <property type="match status" value="1"/>
</dbReference>
<dbReference type="OrthoDB" id="87732at2157"/>
<dbReference type="CDD" id="cd03230">
    <property type="entry name" value="ABC_DR_subfamily_A"/>
    <property type="match status" value="1"/>
</dbReference>
<dbReference type="InterPro" id="IPR050763">
    <property type="entry name" value="ABC_transporter_ATP-binding"/>
</dbReference>